<protein>
    <submittedName>
        <fullName evidence="1">Uncharacterized protein</fullName>
    </submittedName>
</protein>
<organism evidence="1 2">
    <name type="scientific">Dictyobacter arantiisoli</name>
    <dbReference type="NCBI Taxonomy" id="2014874"/>
    <lineage>
        <taxon>Bacteria</taxon>
        <taxon>Bacillati</taxon>
        <taxon>Chloroflexota</taxon>
        <taxon>Ktedonobacteria</taxon>
        <taxon>Ktedonobacterales</taxon>
        <taxon>Dictyobacteraceae</taxon>
        <taxon>Dictyobacter</taxon>
    </lineage>
</organism>
<sequence>MEEKHVAEHNCECANKADQGPFLVKSDRAYQHRKQQNIAIAYFFKGEKVKDCATEKH</sequence>
<gene>
    <name evidence="1" type="ORF">KDI_10310</name>
</gene>
<reference evidence="1 2" key="1">
    <citation type="submission" date="2019-01" db="EMBL/GenBank/DDBJ databases">
        <title>Draft genome sequence of Dictyobacter sp. Uno17.</title>
        <authorList>
            <person name="Wang C.M."/>
            <person name="Zheng Y."/>
            <person name="Sakai Y."/>
            <person name="Abe K."/>
            <person name="Yokota A."/>
            <person name="Yabe S."/>
        </authorList>
    </citation>
    <scope>NUCLEOTIDE SEQUENCE [LARGE SCALE GENOMIC DNA]</scope>
    <source>
        <strain evidence="1 2">Uno17</strain>
    </source>
</reference>
<comment type="caution">
    <text evidence="1">The sequence shown here is derived from an EMBL/GenBank/DDBJ whole genome shotgun (WGS) entry which is preliminary data.</text>
</comment>
<evidence type="ECO:0000313" key="1">
    <source>
        <dbReference type="EMBL" id="GCF07467.1"/>
    </source>
</evidence>
<keyword evidence="2" id="KW-1185">Reference proteome</keyword>
<name>A0A5A5T7T9_9CHLR</name>
<proteinExistence type="predicted"/>
<accession>A0A5A5T7T9</accession>
<dbReference type="EMBL" id="BIXY01000010">
    <property type="protein sequence ID" value="GCF07467.1"/>
    <property type="molecule type" value="Genomic_DNA"/>
</dbReference>
<dbReference type="AlphaFoldDB" id="A0A5A5T7T9"/>
<dbReference type="Proteomes" id="UP000322530">
    <property type="component" value="Unassembled WGS sequence"/>
</dbReference>
<evidence type="ECO:0000313" key="2">
    <source>
        <dbReference type="Proteomes" id="UP000322530"/>
    </source>
</evidence>